<dbReference type="InterPro" id="IPR014016">
    <property type="entry name" value="UvrD-like_ATP-bd"/>
</dbReference>
<gene>
    <name evidence="15" type="primary">uvrD</name>
    <name evidence="15" type="ORF">ERCICURV3402_106</name>
</gene>
<dbReference type="RefSeq" id="WP_157992430.1">
    <property type="nucleotide sequence ID" value="NZ_LR217713.1"/>
</dbReference>
<dbReference type="Gene3D" id="3.40.50.300">
    <property type="entry name" value="P-loop containing nucleotide triphosphate hydrolases"/>
    <property type="match status" value="2"/>
</dbReference>
<feature type="domain" description="UvrD-like helicase ATP-binding" evidence="13">
    <location>
        <begin position="8"/>
        <end position="286"/>
    </location>
</feature>
<dbReference type="Proteomes" id="UP000294441">
    <property type="component" value="Chromosome 1"/>
</dbReference>
<dbReference type="GO" id="GO:0043138">
    <property type="term" value="F:3'-5' DNA helicase activity"/>
    <property type="evidence" value="ECO:0007669"/>
    <property type="project" value="UniProtKB-EC"/>
</dbReference>
<evidence type="ECO:0000256" key="11">
    <source>
        <dbReference type="ARBA" id="ARBA00048988"/>
    </source>
</evidence>
<dbReference type="GO" id="GO:0033202">
    <property type="term" value="C:DNA helicase complex"/>
    <property type="evidence" value="ECO:0007669"/>
    <property type="project" value="TreeGrafter"/>
</dbReference>
<keyword evidence="6" id="KW-0238">DNA-binding</keyword>
<dbReference type="PROSITE" id="PS51217">
    <property type="entry name" value="UVRD_HELICASE_CTER"/>
    <property type="match status" value="1"/>
</dbReference>
<dbReference type="InterPro" id="IPR000212">
    <property type="entry name" value="DNA_helicase_UvrD/REP"/>
</dbReference>
<evidence type="ECO:0000256" key="6">
    <source>
        <dbReference type="ARBA" id="ARBA00023125"/>
    </source>
</evidence>
<name>A0A451D7J8_9GAMM</name>
<reference evidence="15 16" key="1">
    <citation type="submission" date="2019-02" db="EMBL/GenBank/DDBJ databases">
        <authorList>
            <person name="Manzano-Marin A."/>
            <person name="Manzano-Marin A."/>
        </authorList>
    </citation>
    <scope>NUCLEOTIDE SEQUENCE [LARGE SCALE GENOMIC DNA]</scope>
    <source>
        <strain evidence="15 16">ErCicurvipes</strain>
    </source>
</reference>
<dbReference type="InterPro" id="IPR027417">
    <property type="entry name" value="P-loop_NTPase"/>
</dbReference>
<keyword evidence="2 12" id="KW-0547">Nucleotide-binding</keyword>
<evidence type="ECO:0000256" key="5">
    <source>
        <dbReference type="ARBA" id="ARBA00022840"/>
    </source>
</evidence>
<evidence type="ECO:0000259" key="13">
    <source>
        <dbReference type="PROSITE" id="PS51198"/>
    </source>
</evidence>
<dbReference type="GO" id="GO:0000725">
    <property type="term" value="P:recombinational repair"/>
    <property type="evidence" value="ECO:0007669"/>
    <property type="project" value="TreeGrafter"/>
</dbReference>
<evidence type="ECO:0000256" key="7">
    <source>
        <dbReference type="ARBA" id="ARBA00023235"/>
    </source>
</evidence>
<dbReference type="Gene3D" id="1.10.486.10">
    <property type="entry name" value="PCRA, domain 4"/>
    <property type="match status" value="1"/>
</dbReference>
<evidence type="ECO:0000256" key="9">
    <source>
        <dbReference type="ARBA" id="ARBA00034808"/>
    </source>
</evidence>
<dbReference type="GO" id="GO:0016887">
    <property type="term" value="F:ATP hydrolysis activity"/>
    <property type="evidence" value="ECO:0007669"/>
    <property type="project" value="RHEA"/>
</dbReference>
<evidence type="ECO:0000256" key="4">
    <source>
        <dbReference type="ARBA" id="ARBA00022806"/>
    </source>
</evidence>
<dbReference type="EC" id="5.6.2.4" evidence="9"/>
<evidence type="ECO:0000313" key="16">
    <source>
        <dbReference type="Proteomes" id="UP000294441"/>
    </source>
</evidence>
<evidence type="ECO:0000256" key="3">
    <source>
        <dbReference type="ARBA" id="ARBA00022801"/>
    </source>
</evidence>
<accession>A0A451D7J8</accession>
<dbReference type="Pfam" id="PF21196">
    <property type="entry name" value="PcrA_UvrD_tudor"/>
    <property type="match status" value="1"/>
</dbReference>
<dbReference type="OrthoDB" id="9806690at2"/>
<comment type="similarity">
    <text evidence="1">Belongs to the helicase family. UvrD subfamily.</text>
</comment>
<keyword evidence="3 12" id="KW-0378">Hydrolase</keyword>
<dbReference type="GeneID" id="66304384"/>
<organism evidence="15 16">
    <name type="scientific">Candidatus Erwinia haradaeae</name>
    <dbReference type="NCBI Taxonomy" id="1922217"/>
    <lineage>
        <taxon>Bacteria</taxon>
        <taxon>Pseudomonadati</taxon>
        <taxon>Pseudomonadota</taxon>
        <taxon>Gammaproteobacteria</taxon>
        <taxon>Enterobacterales</taxon>
        <taxon>Erwiniaceae</taxon>
        <taxon>Erwinia</taxon>
    </lineage>
</organism>
<evidence type="ECO:0000256" key="12">
    <source>
        <dbReference type="PROSITE-ProRule" id="PRU00560"/>
    </source>
</evidence>
<comment type="catalytic activity">
    <reaction evidence="8">
        <text>Couples ATP hydrolysis with the unwinding of duplex DNA by translocating in the 3'-5' direction.</text>
        <dbReference type="EC" id="5.6.2.4"/>
    </reaction>
</comment>
<evidence type="ECO:0000256" key="8">
    <source>
        <dbReference type="ARBA" id="ARBA00034617"/>
    </source>
</evidence>
<dbReference type="PANTHER" id="PTHR11070:SF2">
    <property type="entry name" value="ATP-DEPENDENT DNA HELICASE SRS2"/>
    <property type="match status" value="1"/>
</dbReference>
<dbReference type="GO" id="GO:0005829">
    <property type="term" value="C:cytosol"/>
    <property type="evidence" value="ECO:0007669"/>
    <property type="project" value="TreeGrafter"/>
</dbReference>
<evidence type="ECO:0000256" key="2">
    <source>
        <dbReference type="ARBA" id="ARBA00022741"/>
    </source>
</evidence>
<keyword evidence="7" id="KW-0413">Isomerase</keyword>
<evidence type="ECO:0000256" key="1">
    <source>
        <dbReference type="ARBA" id="ARBA00009922"/>
    </source>
</evidence>
<feature type="binding site" evidence="12">
    <location>
        <begin position="29"/>
        <end position="36"/>
    </location>
    <ligand>
        <name>ATP</name>
        <dbReference type="ChEBI" id="CHEBI:30616"/>
    </ligand>
</feature>
<dbReference type="PROSITE" id="PS51198">
    <property type="entry name" value="UVRD_HELICASE_ATP_BIND"/>
    <property type="match status" value="1"/>
</dbReference>
<evidence type="ECO:0000259" key="14">
    <source>
        <dbReference type="PROSITE" id="PS51217"/>
    </source>
</evidence>
<protein>
    <recommendedName>
        <fullName evidence="9">DNA 3'-5' helicase</fullName>
        <ecNumber evidence="9">5.6.2.4</ecNumber>
    </recommendedName>
    <alternativeName>
        <fullName evidence="10">DNA 3'-5' helicase II</fullName>
    </alternativeName>
</protein>
<dbReference type="Pfam" id="PF13361">
    <property type="entry name" value="UvrD_C"/>
    <property type="match status" value="1"/>
</dbReference>
<dbReference type="NCBIfam" id="NF008743">
    <property type="entry name" value="PRK11773.1"/>
    <property type="match status" value="1"/>
</dbReference>
<dbReference type="GO" id="GO:0003677">
    <property type="term" value="F:DNA binding"/>
    <property type="evidence" value="ECO:0007669"/>
    <property type="project" value="UniProtKB-KW"/>
</dbReference>
<comment type="catalytic activity">
    <reaction evidence="11">
        <text>ATP + H2O = ADP + phosphate + H(+)</text>
        <dbReference type="Rhea" id="RHEA:13065"/>
        <dbReference type="ChEBI" id="CHEBI:15377"/>
        <dbReference type="ChEBI" id="CHEBI:15378"/>
        <dbReference type="ChEBI" id="CHEBI:30616"/>
        <dbReference type="ChEBI" id="CHEBI:43474"/>
        <dbReference type="ChEBI" id="CHEBI:456216"/>
        <dbReference type="EC" id="5.6.2.4"/>
    </reaction>
</comment>
<dbReference type="CDD" id="cd17932">
    <property type="entry name" value="DEXQc_UvrD"/>
    <property type="match status" value="1"/>
</dbReference>
<dbReference type="EMBL" id="LR217713">
    <property type="protein sequence ID" value="VFP81776.1"/>
    <property type="molecule type" value="Genomic_DNA"/>
</dbReference>
<dbReference type="InterPro" id="IPR014017">
    <property type="entry name" value="DNA_helicase_UvrD-like_C"/>
</dbReference>
<dbReference type="InterPro" id="IPR013986">
    <property type="entry name" value="DExx_box_DNA_helicase_dom_sf"/>
</dbReference>
<sequence length="724" mass="84296">MDTYKLLSRLNKQQRIAVSYPRGHFLVLAGAGSGKTRVLVHRIAWLLDVEKCSERSIMAVTFTTKAAKEMRDRLDKLMGIPKENIWIGTFHSLSYRLLCSHYLQADLPKNFQILGPDDQHRLLQRLIKCTNLDAKKWSISKSVGYINNKKEKGLRPKDITSHNSLTEKTWMRLYKMYQDVCDRSGLVDFAELLLRTYELLRDQPQIRDYYQKRFTNILVDEFQDTNDIQYQWIRILSGTGSKVVIVGDDDQSIYGWRGAQAENIQRFMQDFSGAMTIRLEQNYRSQNNILEAANALISYNNIRLGKQLWTEERDGDPISIYRALDELDEARFVVRSLQEWMQEGRLLGECVILYRVNVQARVLEEILLEKNIPYQLHNGTHFFQRKEIKDLLSYLRLIVNRNDDAAFERVINTPLRRIGAHTLDCIRQISHDYNITLWQSSQEILKKRGLIGNMASSYLEGFILLVDRLDTITKALPLDLQTKRILQDTGLWTMYRDTKQEMEQSRIAHLEEFINLARKYSSTRHMHSQTTLLQDFLSDILIDMGEVSSRNNRKDAVQLMTLHASKGLEFSQVFIVGMEEGIFPSQASLDNGGGYLEEERRLAYVGITRAMQRLTLTHAKKRRLYGQEVSYMPSRFISELPDHCVKKIFCKERTNWSFHNKNVESTSTSKESFFTIGQCVNHTKFGKGTIINVIGIGKDRRIQVEFYNQGIRWLFAVYARLSIQ</sequence>
<proteinExistence type="inferred from homology"/>
<dbReference type="PANTHER" id="PTHR11070">
    <property type="entry name" value="UVRD / RECB / PCRA DNA HELICASE FAMILY MEMBER"/>
    <property type="match status" value="1"/>
</dbReference>
<dbReference type="Pfam" id="PF00580">
    <property type="entry name" value="UvrD-helicase"/>
    <property type="match status" value="1"/>
</dbReference>
<dbReference type="SUPFAM" id="SSF52540">
    <property type="entry name" value="P-loop containing nucleoside triphosphate hydrolases"/>
    <property type="match status" value="1"/>
</dbReference>
<dbReference type="Gene3D" id="1.10.10.160">
    <property type="match status" value="1"/>
</dbReference>
<evidence type="ECO:0000313" key="15">
    <source>
        <dbReference type="EMBL" id="VFP81776.1"/>
    </source>
</evidence>
<dbReference type="CDD" id="cd18807">
    <property type="entry name" value="SF1_C_UvrD"/>
    <property type="match status" value="1"/>
</dbReference>
<dbReference type="AlphaFoldDB" id="A0A451D7J8"/>
<evidence type="ECO:0000256" key="10">
    <source>
        <dbReference type="ARBA" id="ARBA00034923"/>
    </source>
</evidence>
<keyword evidence="5 12" id="KW-0067">ATP-binding</keyword>
<keyword evidence="4 12" id="KW-0347">Helicase</keyword>
<feature type="domain" description="UvrD-like helicase C-terminal" evidence="14">
    <location>
        <begin position="287"/>
        <end position="567"/>
    </location>
</feature>
<dbReference type="GO" id="GO:0005524">
    <property type="term" value="F:ATP binding"/>
    <property type="evidence" value="ECO:0007669"/>
    <property type="project" value="UniProtKB-UniRule"/>
</dbReference>